<gene>
    <name evidence="1" type="ORF">PINE0816_LOCUS23175</name>
</gene>
<accession>A0A7S0CKZ1</accession>
<proteinExistence type="predicted"/>
<dbReference type="EMBL" id="HBEL01050349">
    <property type="protein sequence ID" value="CAD8427010.1"/>
    <property type="molecule type" value="Transcribed_RNA"/>
</dbReference>
<dbReference type="AlphaFoldDB" id="A0A7S0CKZ1"/>
<protein>
    <submittedName>
        <fullName evidence="1">Uncharacterized protein</fullName>
    </submittedName>
</protein>
<name>A0A7S0CKZ1_9STRA</name>
<organism evidence="1">
    <name type="scientific">Proboscia inermis</name>
    <dbReference type="NCBI Taxonomy" id="420281"/>
    <lineage>
        <taxon>Eukaryota</taxon>
        <taxon>Sar</taxon>
        <taxon>Stramenopiles</taxon>
        <taxon>Ochrophyta</taxon>
        <taxon>Bacillariophyta</taxon>
        <taxon>Coscinodiscophyceae</taxon>
        <taxon>Rhizosoleniophycidae</taxon>
        <taxon>Rhizosoleniales</taxon>
        <taxon>Rhizosoleniaceae</taxon>
        <taxon>Proboscia</taxon>
    </lineage>
</organism>
<evidence type="ECO:0000313" key="1">
    <source>
        <dbReference type="EMBL" id="CAD8427010.1"/>
    </source>
</evidence>
<reference evidence="1" key="1">
    <citation type="submission" date="2021-01" db="EMBL/GenBank/DDBJ databases">
        <authorList>
            <person name="Corre E."/>
            <person name="Pelletier E."/>
            <person name="Niang G."/>
            <person name="Scheremetjew M."/>
            <person name="Finn R."/>
            <person name="Kale V."/>
            <person name="Holt S."/>
            <person name="Cochrane G."/>
            <person name="Meng A."/>
            <person name="Brown T."/>
            <person name="Cohen L."/>
        </authorList>
    </citation>
    <scope>NUCLEOTIDE SEQUENCE</scope>
    <source>
        <strain evidence="1">CCAP1064/1</strain>
    </source>
</reference>
<sequence length="99" mass="11047">MGAPPQSTRYWNGGVTEGGADHNEWVPYVPLSQGTKLWFLNHLKKMPKGRIWFMEPPKHTIRGEPQMGGILLCSPLQPTTKTSNPREELLKYPSCTAAG</sequence>